<evidence type="ECO:0000256" key="1">
    <source>
        <dbReference type="SAM" id="MobiDB-lite"/>
    </source>
</evidence>
<evidence type="ECO:0000313" key="3">
    <source>
        <dbReference type="Proteomes" id="UP001558613"/>
    </source>
</evidence>
<name>A0ABR3MPY1_9TELE</name>
<reference evidence="2 3" key="1">
    <citation type="submission" date="2023-09" db="EMBL/GenBank/DDBJ databases">
        <authorList>
            <person name="Wang M."/>
        </authorList>
    </citation>
    <scope>NUCLEOTIDE SEQUENCE [LARGE SCALE GENOMIC DNA]</scope>
    <source>
        <strain evidence="2">GT-2023</strain>
        <tissue evidence="2">Liver</tissue>
    </source>
</reference>
<comment type="caution">
    <text evidence="2">The sequence shown here is derived from an EMBL/GenBank/DDBJ whole genome shotgun (WGS) entry which is preliminary data.</text>
</comment>
<keyword evidence="3" id="KW-1185">Reference proteome</keyword>
<dbReference type="EMBL" id="JAYMGO010000010">
    <property type="protein sequence ID" value="KAL1266697.1"/>
    <property type="molecule type" value="Genomic_DNA"/>
</dbReference>
<protein>
    <submittedName>
        <fullName evidence="2">Uncharacterized protein</fullName>
    </submittedName>
</protein>
<evidence type="ECO:0000313" key="2">
    <source>
        <dbReference type="EMBL" id="KAL1266697.1"/>
    </source>
</evidence>
<sequence length="76" mass="8387">RETESGMRSSSSGESREQSLHLQEPAASACTNIFTTPSPGSAYGFRKQDYQNHQKSHRLSLREGKATEVSLGFHCT</sequence>
<gene>
    <name evidence="2" type="ORF">QQF64_002372</name>
</gene>
<feature type="non-terminal residue" evidence="2">
    <location>
        <position position="1"/>
    </location>
</feature>
<proteinExistence type="predicted"/>
<feature type="compositionally biased region" description="Low complexity" evidence="1">
    <location>
        <begin position="1"/>
        <end position="13"/>
    </location>
</feature>
<accession>A0ABR3MPY1</accession>
<feature type="region of interest" description="Disordered" evidence="1">
    <location>
        <begin position="1"/>
        <end position="26"/>
    </location>
</feature>
<dbReference type="Proteomes" id="UP001558613">
    <property type="component" value="Unassembled WGS sequence"/>
</dbReference>
<organism evidence="2 3">
    <name type="scientific">Cirrhinus molitorella</name>
    <name type="common">mud carp</name>
    <dbReference type="NCBI Taxonomy" id="172907"/>
    <lineage>
        <taxon>Eukaryota</taxon>
        <taxon>Metazoa</taxon>
        <taxon>Chordata</taxon>
        <taxon>Craniata</taxon>
        <taxon>Vertebrata</taxon>
        <taxon>Euteleostomi</taxon>
        <taxon>Actinopterygii</taxon>
        <taxon>Neopterygii</taxon>
        <taxon>Teleostei</taxon>
        <taxon>Ostariophysi</taxon>
        <taxon>Cypriniformes</taxon>
        <taxon>Cyprinidae</taxon>
        <taxon>Labeoninae</taxon>
        <taxon>Labeonini</taxon>
        <taxon>Cirrhinus</taxon>
    </lineage>
</organism>